<dbReference type="Proteomes" id="UP000639010">
    <property type="component" value="Unassembled WGS sequence"/>
</dbReference>
<proteinExistence type="predicted"/>
<evidence type="ECO:0000259" key="2">
    <source>
        <dbReference type="Pfam" id="PF12804"/>
    </source>
</evidence>
<comment type="caution">
    <text evidence="3">The sequence shown here is derived from an EMBL/GenBank/DDBJ whole genome shotgun (WGS) entry which is preliminary data.</text>
</comment>
<feature type="region of interest" description="Disordered" evidence="1">
    <location>
        <begin position="1"/>
        <end position="39"/>
    </location>
</feature>
<dbReference type="EMBL" id="JADBGG010000001">
    <property type="protein sequence ID" value="MBE1423625.1"/>
    <property type="molecule type" value="Genomic_DNA"/>
</dbReference>
<dbReference type="GO" id="GO:0061602">
    <property type="term" value="F:molybdenum cofactor cytidylyltransferase activity"/>
    <property type="evidence" value="ECO:0007669"/>
    <property type="project" value="UniProtKB-EC"/>
</dbReference>
<sequence length="251" mass="26831">MAEPGRHAARPGPRPRGPRAAARRRRPAPEGLHRRGRLPDLRDGGLAVSVRGVILAAGLGRRMGAVKQLLPLHGRPLLQHVIDAARASSLEHVLLVLGNAHGEILPKIDASGIAVAVNPDFAAGQSTSVRTGLRNGPDADGVMFLLGDQPLVGTALIDTLVECFLAERPMAVVPVHQGRPGNPAVIGRELMRQASALTGDIGARRLLKEHARHVREVEVDDPALLRDVDTMDDYLALLATRQPGSDEIFRP</sequence>
<dbReference type="InterPro" id="IPR025877">
    <property type="entry name" value="MobA-like_NTP_Trfase"/>
</dbReference>
<feature type="domain" description="MobA-like NTP transferase" evidence="2">
    <location>
        <begin position="52"/>
        <end position="211"/>
    </location>
</feature>
<dbReference type="EC" id="2.7.7.76" evidence="3"/>
<keyword evidence="3" id="KW-0808">Transferase</keyword>
<evidence type="ECO:0000313" key="4">
    <source>
        <dbReference type="Proteomes" id="UP000639010"/>
    </source>
</evidence>
<dbReference type="CDD" id="cd04182">
    <property type="entry name" value="GT_2_like_f"/>
    <property type="match status" value="1"/>
</dbReference>
<evidence type="ECO:0000256" key="1">
    <source>
        <dbReference type="SAM" id="MobiDB-lite"/>
    </source>
</evidence>
<dbReference type="InterPro" id="IPR029044">
    <property type="entry name" value="Nucleotide-diphossugar_trans"/>
</dbReference>
<feature type="compositionally biased region" description="Basic and acidic residues" evidence="1">
    <location>
        <begin position="27"/>
        <end position="39"/>
    </location>
</feature>
<dbReference type="Gene3D" id="3.90.550.10">
    <property type="entry name" value="Spore Coat Polysaccharide Biosynthesis Protein SpsA, Chain A"/>
    <property type="match status" value="1"/>
</dbReference>
<protein>
    <submittedName>
        <fullName evidence="3">Molybdenum cofactor cytidylyltransferase</fullName>
        <ecNumber evidence="3">2.7.7.76</ecNumber>
    </submittedName>
</protein>
<evidence type="ECO:0000313" key="3">
    <source>
        <dbReference type="EMBL" id="MBE1423625.1"/>
    </source>
</evidence>
<dbReference type="PANTHER" id="PTHR43777">
    <property type="entry name" value="MOLYBDENUM COFACTOR CYTIDYLYLTRANSFERASE"/>
    <property type="match status" value="1"/>
</dbReference>
<reference evidence="3 4" key="1">
    <citation type="submission" date="2020-10" db="EMBL/GenBank/DDBJ databases">
        <title>Genomic Encyclopedia of Type Strains, Phase IV (KMG-IV): sequencing the most valuable type-strain genomes for metagenomic binning, comparative biology and taxonomic classification.</title>
        <authorList>
            <person name="Goeker M."/>
        </authorList>
    </citation>
    <scope>NUCLEOTIDE SEQUENCE [LARGE SCALE GENOMIC DNA]</scope>
    <source>
        <strain evidence="3 4">DSM 4194</strain>
    </source>
</reference>
<gene>
    <name evidence="3" type="ORF">H4684_000244</name>
</gene>
<dbReference type="Pfam" id="PF12804">
    <property type="entry name" value="NTP_transf_3"/>
    <property type="match status" value="1"/>
</dbReference>
<organism evidence="3 4">
    <name type="scientific">Desulfomicrobium macestii</name>
    <dbReference type="NCBI Taxonomy" id="90731"/>
    <lineage>
        <taxon>Bacteria</taxon>
        <taxon>Pseudomonadati</taxon>
        <taxon>Thermodesulfobacteriota</taxon>
        <taxon>Desulfovibrionia</taxon>
        <taxon>Desulfovibrionales</taxon>
        <taxon>Desulfomicrobiaceae</taxon>
        <taxon>Desulfomicrobium</taxon>
    </lineage>
</organism>
<accession>A0ABR9GYU2</accession>
<name>A0ABR9GYU2_9BACT</name>
<dbReference type="SUPFAM" id="SSF53448">
    <property type="entry name" value="Nucleotide-diphospho-sugar transferases"/>
    <property type="match status" value="1"/>
</dbReference>
<dbReference type="PANTHER" id="PTHR43777:SF1">
    <property type="entry name" value="MOLYBDENUM COFACTOR CYTIDYLYLTRANSFERASE"/>
    <property type="match status" value="1"/>
</dbReference>
<keyword evidence="3" id="KW-0548">Nucleotidyltransferase</keyword>
<keyword evidence="4" id="KW-1185">Reference proteome</keyword>